<dbReference type="RefSeq" id="WP_002661276.1">
    <property type="nucleotide sequence ID" value="NZ_JH719944.1"/>
</dbReference>
<organism evidence="1 2">
    <name type="scientific">Saprospira grandis DSM 2844</name>
    <dbReference type="NCBI Taxonomy" id="694433"/>
    <lineage>
        <taxon>Bacteria</taxon>
        <taxon>Pseudomonadati</taxon>
        <taxon>Bacteroidota</taxon>
        <taxon>Saprospiria</taxon>
        <taxon>Saprospirales</taxon>
        <taxon>Saprospiraceae</taxon>
        <taxon>Saprospira</taxon>
    </lineage>
</organism>
<dbReference type="HOGENOM" id="CLU_891079_0_0_10"/>
<dbReference type="AlphaFoldDB" id="J1I0J2"/>
<sequence>MSMQEKLMLMFLVGIMQNRTKRRLGMGFKDFEFLAVHWRLPGLEHRVVKLLLEYGFMHEISHSYFLTKKGVAYVRSFDQLQLKKIVRAIYEEQEECPAMLERELGISKFSSSLKVFKYGFRFIDENKLAKPADENLAQLKKRSFLVQKKFPALFSEDLEQLRRTILRKDIFKLKESEVSPWYLSSFLSTIYNLEICLPNLHAGQILSDIPIYYDLAERLGIVDLFMLNLGRIQTHVASKIFLKKDNLLIFPFKDEELIRFLKIAEMLDIAEPMQAELTYFISAFKYSLKNNYTAALQILETDAPDWTIYLEQ</sequence>
<reference evidence="2" key="1">
    <citation type="journal article" date="2012" name="Stand. Genomic Sci.">
        <title>Permanent draft genome sequence of the gliding predator Saprospira grandis strain Sa g1 (= HR1).</title>
        <authorList>
            <person name="Mavromatis K."/>
            <person name="Chertkov O."/>
            <person name="Lapidus A."/>
            <person name="Nolan M."/>
            <person name="Lucas S."/>
            <person name="Tice H."/>
            <person name="Del Rio T.G."/>
            <person name="Cheng J.F."/>
            <person name="Han C."/>
            <person name="Tapia R."/>
            <person name="Bruce D."/>
            <person name="Goodwin L.A."/>
            <person name="Pitluck S."/>
            <person name="Huntemann M."/>
            <person name="Liolios K."/>
            <person name="Pagani I."/>
            <person name="Ivanova N."/>
            <person name="Mikhailova N."/>
            <person name="Pati A."/>
            <person name="Chen A."/>
            <person name="Palaniappan K."/>
            <person name="Land M."/>
            <person name="Brambilla E.M."/>
            <person name="Rohde M."/>
            <person name="Spring S."/>
            <person name="Goker M."/>
            <person name="Detter J.C."/>
            <person name="Bristow J."/>
            <person name="Eisen J.A."/>
            <person name="Markowitz V."/>
            <person name="Hugenholtz P."/>
            <person name="Kyrpides N.C."/>
            <person name="Klenk H.P."/>
            <person name="Woyke T."/>
        </authorList>
    </citation>
    <scope>NUCLEOTIDE SEQUENCE [LARGE SCALE GENOMIC DNA]</scope>
    <source>
        <strain evidence="2">DSM 2844</strain>
    </source>
</reference>
<dbReference type="EMBL" id="JH719944">
    <property type="protein sequence ID" value="EJF51773.1"/>
    <property type="molecule type" value="Genomic_DNA"/>
</dbReference>
<evidence type="ECO:0000313" key="1">
    <source>
        <dbReference type="EMBL" id="EJF51773.1"/>
    </source>
</evidence>
<proteinExistence type="predicted"/>
<gene>
    <name evidence="1" type="ORF">SapgrDRAFT_0007</name>
</gene>
<protein>
    <submittedName>
        <fullName evidence="1">Uncharacterized protein</fullName>
    </submittedName>
</protein>
<name>J1I0J2_9BACT</name>
<evidence type="ECO:0000313" key="2">
    <source>
        <dbReference type="Proteomes" id="UP000005113"/>
    </source>
</evidence>
<dbReference type="Proteomes" id="UP000005113">
    <property type="component" value="Unassembled WGS sequence"/>
</dbReference>
<accession>J1I0J2</accession>